<dbReference type="AlphaFoldDB" id="A0AAW0EA44"/>
<keyword evidence="2" id="KW-1185">Reference proteome</keyword>
<sequence>MSSFPWDKLKVPTLRSVCKDIKAPASVSTGSKARMITFLEGVTKTGPVIPTPSADGEKKTTQTRLVMDAVVMPARQRQPPAVSQPLPPAKRALDQPQLEDVNMPGPSSALTFGLDFDDDEPKCAHGCQNGWLSRRTKFVLKVTASYSIDIDRESDGCYIAFTHFPAEYRLKKYEAREGLYVILRAVLDILKEGKVPHVTGVEALVDRVISKDKKKAKFYKAYVKTGASVDDALEALVFRTRDNRQPGDEEAECSDEILAELYGNKWESLPTCPTHDYDWEEVLDALVA</sequence>
<reference evidence="1 2" key="1">
    <citation type="journal article" date="2024" name="J Genomics">
        <title>Draft genome sequencing and assembly of Favolaschia claudopus CIRM-BRFM 2984 isolated from oak limbs.</title>
        <authorList>
            <person name="Navarro D."/>
            <person name="Drula E."/>
            <person name="Chaduli D."/>
            <person name="Cazenave R."/>
            <person name="Ahrendt S."/>
            <person name="Wang J."/>
            <person name="Lipzen A."/>
            <person name="Daum C."/>
            <person name="Barry K."/>
            <person name="Grigoriev I.V."/>
            <person name="Favel A."/>
            <person name="Rosso M.N."/>
            <person name="Martin F."/>
        </authorList>
    </citation>
    <scope>NUCLEOTIDE SEQUENCE [LARGE SCALE GENOMIC DNA]</scope>
    <source>
        <strain evidence="1 2">CIRM-BRFM 2984</strain>
    </source>
</reference>
<proteinExistence type="predicted"/>
<dbReference type="Proteomes" id="UP001362999">
    <property type="component" value="Unassembled WGS sequence"/>
</dbReference>
<evidence type="ECO:0008006" key="3">
    <source>
        <dbReference type="Google" id="ProtNLM"/>
    </source>
</evidence>
<accession>A0AAW0EA44</accession>
<evidence type="ECO:0000313" key="1">
    <source>
        <dbReference type="EMBL" id="KAK7061266.1"/>
    </source>
</evidence>
<protein>
    <recommendedName>
        <fullName evidence="3">SAP domain-containing protein</fullName>
    </recommendedName>
</protein>
<comment type="caution">
    <text evidence="1">The sequence shown here is derived from an EMBL/GenBank/DDBJ whole genome shotgun (WGS) entry which is preliminary data.</text>
</comment>
<organism evidence="1 2">
    <name type="scientific">Favolaschia claudopus</name>
    <dbReference type="NCBI Taxonomy" id="2862362"/>
    <lineage>
        <taxon>Eukaryota</taxon>
        <taxon>Fungi</taxon>
        <taxon>Dikarya</taxon>
        <taxon>Basidiomycota</taxon>
        <taxon>Agaricomycotina</taxon>
        <taxon>Agaricomycetes</taxon>
        <taxon>Agaricomycetidae</taxon>
        <taxon>Agaricales</taxon>
        <taxon>Marasmiineae</taxon>
        <taxon>Mycenaceae</taxon>
        <taxon>Favolaschia</taxon>
    </lineage>
</organism>
<dbReference type="EMBL" id="JAWWNJ010000002">
    <property type="protein sequence ID" value="KAK7061266.1"/>
    <property type="molecule type" value="Genomic_DNA"/>
</dbReference>
<name>A0AAW0EA44_9AGAR</name>
<gene>
    <name evidence="1" type="ORF">R3P38DRAFT_2757767</name>
</gene>
<evidence type="ECO:0000313" key="2">
    <source>
        <dbReference type="Proteomes" id="UP001362999"/>
    </source>
</evidence>